<feature type="region of interest" description="Disordered" evidence="1">
    <location>
        <begin position="1"/>
        <end position="42"/>
    </location>
</feature>
<feature type="compositionally biased region" description="Basic and acidic residues" evidence="1">
    <location>
        <begin position="100"/>
        <end position="115"/>
    </location>
</feature>
<accession>A0ABS3WWZ4</accession>
<name>A0ABS3WWZ4_9ACTN</name>
<sequence length="295" mass="28967">MAPDAEMTHSAKRAAGPRRETAGPGAGAREWRDRVRRPGRAAAATTTLLAAGVLLTGCGDKDAAASKPRRVVGDATPAGVAPPGSTKGGGKEDDSATDGKNSDKKKGRNDGETKGHGSKSSAAASRGAEGSAGGSDGPGGAGAGGDEGTLPGSGGAGSVCTTTDLSASIGPNRPGAGQNHYALVFTNKSGRTCTVSGFPGFAFINASGDQVSVPPKREGSASQPVELSSGASAWAPLSYANPAMTGTRTVTPDAALLTPPDQRASLRVDWTGGPVTADGDASVPKIGPLRPGNGN</sequence>
<proteinExistence type="predicted"/>
<dbReference type="Pfam" id="PF14016">
    <property type="entry name" value="DUF4232"/>
    <property type="match status" value="1"/>
</dbReference>
<evidence type="ECO:0000313" key="4">
    <source>
        <dbReference type="Proteomes" id="UP001518976"/>
    </source>
</evidence>
<organism evidence="3 4">
    <name type="scientific">Streptomyces spirodelae</name>
    <dbReference type="NCBI Taxonomy" id="2812904"/>
    <lineage>
        <taxon>Bacteria</taxon>
        <taxon>Bacillati</taxon>
        <taxon>Actinomycetota</taxon>
        <taxon>Actinomycetes</taxon>
        <taxon>Kitasatosporales</taxon>
        <taxon>Streptomycetaceae</taxon>
        <taxon>Streptomyces</taxon>
    </lineage>
</organism>
<dbReference type="InterPro" id="IPR025326">
    <property type="entry name" value="DUF4232"/>
</dbReference>
<gene>
    <name evidence="3" type="ORF">JW592_19675</name>
</gene>
<dbReference type="RefSeq" id="WP_209266471.1">
    <property type="nucleotide sequence ID" value="NZ_JAFFZN010000018.1"/>
</dbReference>
<evidence type="ECO:0000256" key="1">
    <source>
        <dbReference type="SAM" id="MobiDB-lite"/>
    </source>
</evidence>
<dbReference type="EMBL" id="JAFFZN010000018">
    <property type="protein sequence ID" value="MBO8187663.1"/>
    <property type="molecule type" value="Genomic_DNA"/>
</dbReference>
<feature type="region of interest" description="Disordered" evidence="1">
    <location>
        <begin position="59"/>
        <end position="179"/>
    </location>
</feature>
<dbReference type="Proteomes" id="UP001518976">
    <property type="component" value="Unassembled WGS sequence"/>
</dbReference>
<evidence type="ECO:0000259" key="2">
    <source>
        <dbReference type="Pfam" id="PF14016"/>
    </source>
</evidence>
<feature type="compositionally biased region" description="Gly residues" evidence="1">
    <location>
        <begin position="130"/>
        <end position="157"/>
    </location>
</feature>
<evidence type="ECO:0000313" key="3">
    <source>
        <dbReference type="EMBL" id="MBO8187663.1"/>
    </source>
</evidence>
<feature type="compositionally biased region" description="Low complexity" evidence="1">
    <location>
        <begin position="118"/>
        <end position="129"/>
    </location>
</feature>
<reference evidence="3 4" key="1">
    <citation type="submission" date="2021-02" db="EMBL/GenBank/DDBJ databases">
        <title>Streptomyces spirodelae sp. nov., isolated from duckweed.</title>
        <authorList>
            <person name="Saimee Y."/>
            <person name="Duangmal K."/>
        </authorList>
    </citation>
    <scope>NUCLEOTIDE SEQUENCE [LARGE SCALE GENOMIC DNA]</scope>
    <source>
        <strain evidence="3 4">DW4-2</strain>
    </source>
</reference>
<protein>
    <submittedName>
        <fullName evidence="3">DUF4232 domain-containing protein</fullName>
    </submittedName>
</protein>
<keyword evidence="4" id="KW-1185">Reference proteome</keyword>
<comment type="caution">
    <text evidence="3">The sequence shown here is derived from an EMBL/GenBank/DDBJ whole genome shotgun (WGS) entry which is preliminary data.</text>
</comment>
<feature type="region of interest" description="Disordered" evidence="1">
    <location>
        <begin position="252"/>
        <end position="295"/>
    </location>
</feature>
<feature type="domain" description="DUF4232" evidence="2">
    <location>
        <begin position="160"/>
        <end position="283"/>
    </location>
</feature>